<comment type="caution">
    <text evidence="1">The sequence shown here is derived from an EMBL/GenBank/DDBJ whole genome shotgun (WGS) entry which is preliminary data.</text>
</comment>
<evidence type="ECO:0000313" key="2">
    <source>
        <dbReference type="Proteomes" id="UP000499080"/>
    </source>
</evidence>
<dbReference type="AlphaFoldDB" id="A0A4Y2JAK5"/>
<dbReference type="Proteomes" id="UP000499080">
    <property type="component" value="Unassembled WGS sequence"/>
</dbReference>
<evidence type="ECO:0000313" key="1">
    <source>
        <dbReference type="EMBL" id="GBM86955.1"/>
    </source>
</evidence>
<dbReference type="EMBL" id="BGPR01003350">
    <property type="protein sequence ID" value="GBM86955.1"/>
    <property type="molecule type" value="Genomic_DNA"/>
</dbReference>
<accession>A0A4Y2JAK5</accession>
<proteinExistence type="predicted"/>
<keyword evidence="2" id="KW-1185">Reference proteome</keyword>
<gene>
    <name evidence="1" type="ORF">AVEN_134385_1</name>
</gene>
<reference evidence="1 2" key="1">
    <citation type="journal article" date="2019" name="Sci. Rep.">
        <title>Orb-weaving spider Araneus ventricosus genome elucidates the spidroin gene catalogue.</title>
        <authorList>
            <person name="Kono N."/>
            <person name="Nakamura H."/>
            <person name="Ohtoshi R."/>
            <person name="Moran D.A.P."/>
            <person name="Shinohara A."/>
            <person name="Yoshida Y."/>
            <person name="Fujiwara M."/>
            <person name="Mori M."/>
            <person name="Tomita M."/>
            <person name="Arakawa K."/>
        </authorList>
    </citation>
    <scope>NUCLEOTIDE SEQUENCE [LARGE SCALE GENOMIC DNA]</scope>
</reference>
<protein>
    <submittedName>
        <fullName evidence="1">Uncharacterized protein</fullName>
    </submittedName>
</protein>
<name>A0A4Y2JAK5_ARAVE</name>
<sequence>MMRNMLSDLSGTSLSIARKKSWSFRGARNQGVDCSARWGIEGASWWRSSDFLWPQLRANTTVPGQRMMTTGTRLFRHDAPLGSMPSGWTSLHWLRRASGL</sequence>
<organism evidence="1 2">
    <name type="scientific">Araneus ventricosus</name>
    <name type="common">Orbweaver spider</name>
    <name type="synonym">Epeira ventricosa</name>
    <dbReference type="NCBI Taxonomy" id="182803"/>
    <lineage>
        <taxon>Eukaryota</taxon>
        <taxon>Metazoa</taxon>
        <taxon>Ecdysozoa</taxon>
        <taxon>Arthropoda</taxon>
        <taxon>Chelicerata</taxon>
        <taxon>Arachnida</taxon>
        <taxon>Araneae</taxon>
        <taxon>Araneomorphae</taxon>
        <taxon>Entelegynae</taxon>
        <taxon>Araneoidea</taxon>
        <taxon>Araneidae</taxon>
        <taxon>Araneus</taxon>
    </lineage>
</organism>